<dbReference type="InterPro" id="IPR036514">
    <property type="entry name" value="SGNH_hydro_sf"/>
</dbReference>
<keyword evidence="3" id="KW-1185">Reference proteome</keyword>
<comment type="caution">
    <text evidence="2">The sequence shown here is derived from an EMBL/GenBank/DDBJ whole genome shotgun (WGS) entry which is preliminary data.</text>
</comment>
<feature type="domain" description="SGNH hydrolase-type esterase" evidence="1">
    <location>
        <begin position="31"/>
        <end position="302"/>
    </location>
</feature>
<evidence type="ECO:0000259" key="1">
    <source>
        <dbReference type="Pfam" id="PF13472"/>
    </source>
</evidence>
<gene>
    <name evidence="2" type="ORF">JT362_00830</name>
</gene>
<protein>
    <recommendedName>
        <fullName evidence="1">SGNH hydrolase-type esterase domain-containing protein</fullName>
    </recommendedName>
</protein>
<dbReference type="InterPro" id="IPR013830">
    <property type="entry name" value="SGNH_hydro"/>
</dbReference>
<accession>A0ABT2J1C3</accession>
<dbReference type="SUPFAM" id="SSF52266">
    <property type="entry name" value="SGNH hydrolase"/>
    <property type="match status" value="1"/>
</dbReference>
<sequence length="337" mass="35965">MLCGLFVLVGSPQEPAPLPGPPRDAPRVLVAMGDSTMSGEGAGDYEPGTDGQDGNWCHRSPHASIHQTDLPGIDDTHNLACSGAPSPQVGLGDVEQYTEPSQAERLGEIAERERVVAVVVASGANDDPGFSHVLNACVQAWTERTEPCGEVVGPEWGERVDRMVPKLVDALRDIRTVMRDAGYATDDYALVVQSYAAPIGPDIAPDLQDLSGCPFREDDLRWVGDTAVPVLTAGVRQAAAEVDARFLDLSRAGIGREACTHGDDQDQEWFRRLAVRWDDLQEDGRASHALQESFHPNARGHAQLGNCLGEFLGTDDRAAACLPGEDGDLHAATSAGD</sequence>
<dbReference type="Gene3D" id="3.40.50.1110">
    <property type="entry name" value="SGNH hydrolase"/>
    <property type="match status" value="1"/>
</dbReference>
<dbReference type="Pfam" id="PF13472">
    <property type="entry name" value="Lipase_GDSL_2"/>
    <property type="match status" value="1"/>
</dbReference>
<proteinExistence type="predicted"/>
<evidence type="ECO:0000313" key="2">
    <source>
        <dbReference type="EMBL" id="MCT2581663.1"/>
    </source>
</evidence>
<organism evidence="2 3">
    <name type="scientific">Actinophytocola gossypii</name>
    <dbReference type="NCBI Taxonomy" id="2812003"/>
    <lineage>
        <taxon>Bacteria</taxon>
        <taxon>Bacillati</taxon>
        <taxon>Actinomycetota</taxon>
        <taxon>Actinomycetes</taxon>
        <taxon>Pseudonocardiales</taxon>
        <taxon>Pseudonocardiaceae</taxon>
    </lineage>
</organism>
<evidence type="ECO:0000313" key="3">
    <source>
        <dbReference type="Proteomes" id="UP001156441"/>
    </source>
</evidence>
<dbReference type="EMBL" id="JAFFZE010000003">
    <property type="protein sequence ID" value="MCT2581663.1"/>
    <property type="molecule type" value="Genomic_DNA"/>
</dbReference>
<dbReference type="Proteomes" id="UP001156441">
    <property type="component" value="Unassembled WGS sequence"/>
</dbReference>
<name>A0ABT2J1C3_9PSEU</name>
<reference evidence="2 3" key="1">
    <citation type="submission" date="2021-02" db="EMBL/GenBank/DDBJ databases">
        <title>Actinophytocola xerophila sp. nov., isolated from soil of cotton cropping field.</title>
        <authorList>
            <person name="Huang R."/>
            <person name="Chen X."/>
            <person name="Ge X."/>
            <person name="Liu W."/>
        </authorList>
    </citation>
    <scope>NUCLEOTIDE SEQUENCE [LARGE SCALE GENOMIC DNA]</scope>
    <source>
        <strain evidence="2 3">S1-96</strain>
    </source>
</reference>